<dbReference type="Pfam" id="PF02635">
    <property type="entry name" value="DsrE"/>
    <property type="match status" value="1"/>
</dbReference>
<dbReference type="InterPro" id="IPR003787">
    <property type="entry name" value="Sulphur_relay_DsrE/F-like"/>
</dbReference>
<evidence type="ECO:0000313" key="2">
    <source>
        <dbReference type="Proteomes" id="UP000541185"/>
    </source>
</evidence>
<organism evidence="1 2">
    <name type="scientific">Ramlibacter agri</name>
    <dbReference type="NCBI Taxonomy" id="2728837"/>
    <lineage>
        <taxon>Bacteria</taxon>
        <taxon>Pseudomonadati</taxon>
        <taxon>Pseudomonadota</taxon>
        <taxon>Betaproteobacteria</taxon>
        <taxon>Burkholderiales</taxon>
        <taxon>Comamonadaceae</taxon>
        <taxon>Ramlibacter</taxon>
    </lineage>
</organism>
<sequence length="128" mass="13431">MTPARGGLALMVWSCGPGDAERAATPFVVAQAAAALDLEVEMLFTARSVHWLLAAQQGTKLGFGSEQLPVRDYLQACADAGVRILACSQALAARGLGRDALASQCAGLGGTVAFVERTQDPRWRALVF</sequence>
<dbReference type="EMBL" id="JABBFX010000002">
    <property type="protein sequence ID" value="NML46615.1"/>
    <property type="molecule type" value="Genomic_DNA"/>
</dbReference>
<dbReference type="Gene3D" id="3.40.1260.10">
    <property type="entry name" value="DsrEFH-like"/>
    <property type="match status" value="1"/>
</dbReference>
<comment type="caution">
    <text evidence="1">The sequence shown here is derived from an EMBL/GenBank/DDBJ whole genome shotgun (WGS) entry which is preliminary data.</text>
</comment>
<name>A0A848H744_9BURK</name>
<accession>A0A848H744</accession>
<reference evidence="1 2" key="1">
    <citation type="submission" date="2020-04" db="EMBL/GenBank/DDBJ databases">
        <title>Ramlibacter sp. G-1-2-2 isolated from soil.</title>
        <authorList>
            <person name="Dahal R.H."/>
        </authorList>
    </citation>
    <scope>NUCLEOTIDE SEQUENCE [LARGE SCALE GENOMIC DNA]</scope>
    <source>
        <strain evidence="1 2">G-1-2-2</strain>
    </source>
</reference>
<dbReference type="Proteomes" id="UP000541185">
    <property type="component" value="Unassembled WGS sequence"/>
</dbReference>
<protein>
    <recommendedName>
        <fullName evidence="3">Peroxiredoxin</fullName>
    </recommendedName>
</protein>
<dbReference type="InterPro" id="IPR027396">
    <property type="entry name" value="DsrEFH-like"/>
</dbReference>
<gene>
    <name evidence="1" type="ORF">HHL11_22910</name>
</gene>
<evidence type="ECO:0008006" key="3">
    <source>
        <dbReference type="Google" id="ProtNLM"/>
    </source>
</evidence>
<dbReference type="RefSeq" id="WP_169420871.1">
    <property type="nucleotide sequence ID" value="NZ_JABBFX010000002.1"/>
</dbReference>
<dbReference type="AlphaFoldDB" id="A0A848H744"/>
<proteinExistence type="predicted"/>
<dbReference type="SUPFAM" id="SSF75169">
    <property type="entry name" value="DsrEFH-like"/>
    <property type="match status" value="1"/>
</dbReference>
<keyword evidence="2" id="KW-1185">Reference proteome</keyword>
<evidence type="ECO:0000313" key="1">
    <source>
        <dbReference type="EMBL" id="NML46615.1"/>
    </source>
</evidence>